<sequence>MALKCRGSRATAAGAISLAVLVCSSCTSTVAPTPRDLAAELAKLEVALLCVRALPLYDDVYHEASMRGTICVDSAGSITQIRVFDSRTASLVALQDWAIDPDNQWLVQNSNWFAIGPRQTVEDVAIQAEVTLSPTQVIPELPGDYAPNPIDECVQFVSSTAYTYLSDAQMFTSDRAALEDVAPAVTTEVEALIQRPESARLRSLAPDDLAFESEFSRLGPDVKAFCRDSSTSAPN</sequence>
<dbReference type="EMBL" id="JANTEZ010000001">
    <property type="protein sequence ID" value="MCS5713517.1"/>
    <property type="molecule type" value="Genomic_DNA"/>
</dbReference>
<protein>
    <submittedName>
        <fullName evidence="1">Uncharacterized protein</fullName>
    </submittedName>
</protein>
<proteinExistence type="predicted"/>
<accession>A0ABT2GBG7</accession>
<keyword evidence="2" id="KW-1185">Reference proteome</keyword>
<organism evidence="1 2">
    <name type="scientific">Herbiconiux gentiana</name>
    <dbReference type="NCBI Taxonomy" id="2970912"/>
    <lineage>
        <taxon>Bacteria</taxon>
        <taxon>Bacillati</taxon>
        <taxon>Actinomycetota</taxon>
        <taxon>Actinomycetes</taxon>
        <taxon>Micrococcales</taxon>
        <taxon>Microbacteriaceae</taxon>
        <taxon>Herbiconiux</taxon>
    </lineage>
</organism>
<comment type="caution">
    <text evidence="1">The sequence shown here is derived from an EMBL/GenBank/DDBJ whole genome shotgun (WGS) entry which is preliminary data.</text>
</comment>
<reference evidence="1" key="1">
    <citation type="submission" date="2022-08" db="EMBL/GenBank/DDBJ databases">
        <authorList>
            <person name="Deng Y."/>
            <person name="Han X.-F."/>
            <person name="Zhang Y.-Q."/>
        </authorList>
    </citation>
    <scope>NUCLEOTIDE SEQUENCE</scope>
    <source>
        <strain evidence="1">CPCC 205716</strain>
    </source>
</reference>
<gene>
    <name evidence="1" type="ORF">NVV95_02995</name>
</gene>
<name>A0ABT2GBG7_9MICO</name>
<evidence type="ECO:0000313" key="2">
    <source>
        <dbReference type="Proteomes" id="UP001165580"/>
    </source>
</evidence>
<evidence type="ECO:0000313" key="1">
    <source>
        <dbReference type="EMBL" id="MCS5713517.1"/>
    </source>
</evidence>
<dbReference type="Proteomes" id="UP001165580">
    <property type="component" value="Unassembled WGS sequence"/>
</dbReference>